<reference evidence="1" key="1">
    <citation type="submission" date="2020-05" db="EMBL/GenBank/DDBJ databases">
        <authorList>
            <person name="Chiriac C."/>
            <person name="Salcher M."/>
            <person name="Ghai R."/>
            <person name="Kavagutti S V."/>
        </authorList>
    </citation>
    <scope>NUCLEOTIDE SEQUENCE</scope>
</reference>
<dbReference type="AlphaFoldDB" id="A0A6J6K7X7"/>
<proteinExistence type="predicted"/>
<protein>
    <submittedName>
        <fullName evidence="1">Unannotated protein</fullName>
    </submittedName>
</protein>
<accession>A0A6J6K7X7</accession>
<gene>
    <name evidence="1" type="ORF">UFOPK2165_00625</name>
</gene>
<sequence>MLITVITLLPTLKSASSQRPAESKSLGPKSVRSATGATLLTSATPARPLALAASWEKCHLPLAGGLASKSSTKSFVSARTS</sequence>
<name>A0A6J6K7X7_9ZZZZ</name>
<evidence type="ECO:0000313" key="1">
    <source>
        <dbReference type="EMBL" id="CAB4645961.1"/>
    </source>
</evidence>
<dbReference type="EMBL" id="CAEZWA010000102">
    <property type="protein sequence ID" value="CAB4645961.1"/>
    <property type="molecule type" value="Genomic_DNA"/>
</dbReference>
<organism evidence="1">
    <name type="scientific">freshwater metagenome</name>
    <dbReference type="NCBI Taxonomy" id="449393"/>
    <lineage>
        <taxon>unclassified sequences</taxon>
        <taxon>metagenomes</taxon>
        <taxon>ecological metagenomes</taxon>
    </lineage>
</organism>